<reference evidence="1 2" key="1">
    <citation type="submission" date="2014-04" db="EMBL/GenBank/DDBJ databases">
        <authorList>
            <consortium name="DOE Joint Genome Institute"/>
            <person name="Kuo A."/>
            <person name="Kohler A."/>
            <person name="Nagy L.G."/>
            <person name="Floudas D."/>
            <person name="Copeland A."/>
            <person name="Barry K.W."/>
            <person name="Cichocki N."/>
            <person name="Veneault-Fourrey C."/>
            <person name="LaButti K."/>
            <person name="Lindquist E.A."/>
            <person name="Lipzen A."/>
            <person name="Lundell T."/>
            <person name="Morin E."/>
            <person name="Murat C."/>
            <person name="Sun H."/>
            <person name="Tunlid A."/>
            <person name="Henrissat B."/>
            <person name="Grigoriev I.V."/>
            <person name="Hibbett D.S."/>
            <person name="Martin F."/>
            <person name="Nordberg H.P."/>
            <person name="Cantor M.N."/>
            <person name="Hua S.X."/>
        </authorList>
    </citation>
    <scope>NUCLEOTIDE SEQUENCE [LARGE SCALE GENOMIC DNA]</scope>
    <source>
        <strain evidence="1 2">LaAM-08-1</strain>
    </source>
</reference>
<dbReference type="Proteomes" id="UP000054477">
    <property type="component" value="Unassembled WGS sequence"/>
</dbReference>
<dbReference type="AlphaFoldDB" id="A0A0C9X8G3"/>
<accession>A0A0C9X8G3</accession>
<dbReference type="EMBL" id="KN838608">
    <property type="protein sequence ID" value="KIK01351.1"/>
    <property type="molecule type" value="Genomic_DNA"/>
</dbReference>
<evidence type="ECO:0000313" key="2">
    <source>
        <dbReference type="Proteomes" id="UP000054477"/>
    </source>
</evidence>
<dbReference type="HOGENOM" id="CLU_2292172_0_0_1"/>
<evidence type="ECO:0000313" key="1">
    <source>
        <dbReference type="EMBL" id="KIK01351.1"/>
    </source>
</evidence>
<proteinExistence type="predicted"/>
<gene>
    <name evidence="1" type="ORF">K443DRAFT_572800</name>
</gene>
<keyword evidence="2" id="KW-1185">Reference proteome</keyword>
<organism evidence="1 2">
    <name type="scientific">Laccaria amethystina LaAM-08-1</name>
    <dbReference type="NCBI Taxonomy" id="1095629"/>
    <lineage>
        <taxon>Eukaryota</taxon>
        <taxon>Fungi</taxon>
        <taxon>Dikarya</taxon>
        <taxon>Basidiomycota</taxon>
        <taxon>Agaricomycotina</taxon>
        <taxon>Agaricomycetes</taxon>
        <taxon>Agaricomycetidae</taxon>
        <taxon>Agaricales</taxon>
        <taxon>Agaricineae</taxon>
        <taxon>Hydnangiaceae</taxon>
        <taxon>Laccaria</taxon>
    </lineage>
</organism>
<sequence length="101" mass="11146">MLTSLFNAIRNRLHGCFIGPFLYADVNHTFLKSRVLSGMALALETSYASLFSLSIPSRSLILIPRSQEPAILFNPAFMSSCTNHSPPKKIIPCRCSTSTRA</sequence>
<reference evidence="2" key="2">
    <citation type="submission" date="2015-01" db="EMBL/GenBank/DDBJ databases">
        <title>Evolutionary Origins and Diversification of the Mycorrhizal Mutualists.</title>
        <authorList>
            <consortium name="DOE Joint Genome Institute"/>
            <consortium name="Mycorrhizal Genomics Consortium"/>
            <person name="Kohler A."/>
            <person name="Kuo A."/>
            <person name="Nagy L.G."/>
            <person name="Floudas D."/>
            <person name="Copeland A."/>
            <person name="Barry K.W."/>
            <person name="Cichocki N."/>
            <person name="Veneault-Fourrey C."/>
            <person name="LaButti K."/>
            <person name="Lindquist E.A."/>
            <person name="Lipzen A."/>
            <person name="Lundell T."/>
            <person name="Morin E."/>
            <person name="Murat C."/>
            <person name="Riley R."/>
            <person name="Ohm R."/>
            <person name="Sun H."/>
            <person name="Tunlid A."/>
            <person name="Henrissat B."/>
            <person name="Grigoriev I.V."/>
            <person name="Hibbett D.S."/>
            <person name="Martin F."/>
        </authorList>
    </citation>
    <scope>NUCLEOTIDE SEQUENCE [LARGE SCALE GENOMIC DNA]</scope>
    <source>
        <strain evidence="2">LaAM-08-1</strain>
    </source>
</reference>
<name>A0A0C9X8G3_9AGAR</name>
<protein>
    <submittedName>
        <fullName evidence="1">Uncharacterized protein</fullName>
    </submittedName>
</protein>